<name>A0A803NQ89_CANSA</name>
<dbReference type="AlphaFoldDB" id="A0A803NQ89"/>
<organism evidence="2 3">
    <name type="scientific">Cannabis sativa</name>
    <name type="common">Hemp</name>
    <name type="synonym">Marijuana</name>
    <dbReference type="NCBI Taxonomy" id="3483"/>
    <lineage>
        <taxon>Eukaryota</taxon>
        <taxon>Viridiplantae</taxon>
        <taxon>Streptophyta</taxon>
        <taxon>Embryophyta</taxon>
        <taxon>Tracheophyta</taxon>
        <taxon>Spermatophyta</taxon>
        <taxon>Magnoliopsida</taxon>
        <taxon>eudicotyledons</taxon>
        <taxon>Gunneridae</taxon>
        <taxon>Pentapetalae</taxon>
        <taxon>rosids</taxon>
        <taxon>fabids</taxon>
        <taxon>Rosales</taxon>
        <taxon>Cannabaceae</taxon>
        <taxon>Cannabis</taxon>
    </lineage>
</organism>
<dbReference type="Gramene" id="evm.model.01.673">
    <property type="protein sequence ID" value="cds.evm.model.01.673"/>
    <property type="gene ID" value="evm.TU.01.673"/>
</dbReference>
<evidence type="ECO:0000256" key="1">
    <source>
        <dbReference type="SAM" id="MobiDB-lite"/>
    </source>
</evidence>
<feature type="compositionally biased region" description="Polar residues" evidence="1">
    <location>
        <begin position="47"/>
        <end position="64"/>
    </location>
</feature>
<evidence type="ECO:0000313" key="3">
    <source>
        <dbReference type="Proteomes" id="UP000596661"/>
    </source>
</evidence>
<feature type="region of interest" description="Disordered" evidence="1">
    <location>
        <begin position="1"/>
        <end position="27"/>
    </location>
</feature>
<feature type="region of interest" description="Disordered" evidence="1">
    <location>
        <begin position="47"/>
        <end position="68"/>
    </location>
</feature>
<reference evidence="2" key="1">
    <citation type="submission" date="2018-11" db="EMBL/GenBank/DDBJ databases">
        <authorList>
            <person name="Grassa J C."/>
        </authorList>
    </citation>
    <scope>NUCLEOTIDE SEQUENCE [LARGE SCALE GENOMIC DNA]</scope>
</reference>
<protein>
    <submittedName>
        <fullName evidence="2">Uncharacterized protein</fullName>
    </submittedName>
</protein>
<proteinExistence type="predicted"/>
<sequence>MVESSSNKREELSKPPRSCTTMSSQPKIVYRPARMSLYGRPGFEQKLASQRRTPAITSTSSSLPQDPMAANPNVCVPITTRMSTNPMDVANLAISASITNLATATGHEDTTNPVGLNGQPLPPTEDPPLAPHTEGMANMEQPPSATMGSGPQYYVGETGLIIGEAAIGEPHIDLGQDLELARFREAPPANQLTMGGQALPSKGWSAMNSCQNKGWPTLNIPSPKGLTGPKPSDLEQDRLRDSPVSAYINALPVPKFKIPTWKMYTGKEDPLVHLKCSEI</sequence>
<dbReference type="EnsemblPlants" id="evm.model.01.673">
    <property type="protein sequence ID" value="cds.evm.model.01.673"/>
    <property type="gene ID" value="evm.TU.01.673"/>
</dbReference>
<accession>A0A803NQ89</accession>
<reference evidence="2" key="2">
    <citation type="submission" date="2021-03" db="UniProtKB">
        <authorList>
            <consortium name="EnsemblPlants"/>
        </authorList>
    </citation>
    <scope>IDENTIFICATION</scope>
</reference>
<evidence type="ECO:0000313" key="2">
    <source>
        <dbReference type="EnsemblPlants" id="cds.evm.model.01.673"/>
    </source>
</evidence>
<dbReference type="Proteomes" id="UP000596661">
    <property type="component" value="Chromosome 1"/>
</dbReference>
<feature type="region of interest" description="Disordered" evidence="1">
    <location>
        <begin position="214"/>
        <end position="236"/>
    </location>
</feature>
<feature type="region of interest" description="Disordered" evidence="1">
    <location>
        <begin position="105"/>
        <end position="151"/>
    </location>
</feature>
<dbReference type="EMBL" id="UZAU01000018">
    <property type="status" value="NOT_ANNOTATED_CDS"/>
    <property type="molecule type" value="Genomic_DNA"/>
</dbReference>
<feature type="compositionally biased region" description="Basic and acidic residues" evidence="1">
    <location>
        <begin position="1"/>
        <end position="14"/>
    </location>
</feature>
<feature type="compositionally biased region" description="Pro residues" evidence="1">
    <location>
        <begin position="120"/>
        <end position="130"/>
    </location>
</feature>
<keyword evidence="3" id="KW-1185">Reference proteome</keyword>